<dbReference type="AlphaFoldDB" id="A0A0D0D0Y5"/>
<name>A0A0D0D0Y5_9AGAM</name>
<reference evidence="2" key="2">
    <citation type="submission" date="2015-01" db="EMBL/GenBank/DDBJ databases">
        <title>Evolutionary Origins and Diversification of the Mycorrhizal Mutualists.</title>
        <authorList>
            <consortium name="DOE Joint Genome Institute"/>
            <consortium name="Mycorrhizal Genomics Consortium"/>
            <person name="Kohler A."/>
            <person name="Kuo A."/>
            <person name="Nagy L.G."/>
            <person name="Floudas D."/>
            <person name="Copeland A."/>
            <person name="Barry K.W."/>
            <person name="Cichocki N."/>
            <person name="Veneault-Fourrey C."/>
            <person name="LaButti K."/>
            <person name="Lindquist E.A."/>
            <person name="Lipzen A."/>
            <person name="Lundell T."/>
            <person name="Morin E."/>
            <person name="Murat C."/>
            <person name="Riley R."/>
            <person name="Ohm R."/>
            <person name="Sun H."/>
            <person name="Tunlid A."/>
            <person name="Henrissat B."/>
            <person name="Grigoriev I.V."/>
            <person name="Hibbett D.S."/>
            <person name="Martin F."/>
        </authorList>
    </citation>
    <scope>NUCLEOTIDE SEQUENCE [LARGE SCALE GENOMIC DNA]</scope>
    <source>
        <strain evidence="2">Ve08.2h10</strain>
    </source>
</reference>
<organism evidence="1 2">
    <name type="scientific">Paxillus rubicundulus Ve08.2h10</name>
    <dbReference type="NCBI Taxonomy" id="930991"/>
    <lineage>
        <taxon>Eukaryota</taxon>
        <taxon>Fungi</taxon>
        <taxon>Dikarya</taxon>
        <taxon>Basidiomycota</taxon>
        <taxon>Agaricomycotina</taxon>
        <taxon>Agaricomycetes</taxon>
        <taxon>Agaricomycetidae</taxon>
        <taxon>Boletales</taxon>
        <taxon>Paxilineae</taxon>
        <taxon>Paxillaceae</taxon>
        <taxon>Paxillus</taxon>
    </lineage>
</organism>
<reference evidence="1 2" key="1">
    <citation type="submission" date="2014-04" db="EMBL/GenBank/DDBJ databases">
        <authorList>
            <consortium name="DOE Joint Genome Institute"/>
            <person name="Kuo A."/>
            <person name="Kohler A."/>
            <person name="Jargeat P."/>
            <person name="Nagy L.G."/>
            <person name="Floudas D."/>
            <person name="Copeland A."/>
            <person name="Barry K.W."/>
            <person name="Cichocki N."/>
            <person name="Veneault-Fourrey C."/>
            <person name="LaButti K."/>
            <person name="Lindquist E.A."/>
            <person name="Lipzen A."/>
            <person name="Lundell T."/>
            <person name="Morin E."/>
            <person name="Murat C."/>
            <person name="Sun H."/>
            <person name="Tunlid A."/>
            <person name="Henrissat B."/>
            <person name="Grigoriev I.V."/>
            <person name="Hibbett D.S."/>
            <person name="Martin F."/>
            <person name="Nordberg H.P."/>
            <person name="Cantor M.N."/>
            <person name="Hua S.X."/>
        </authorList>
    </citation>
    <scope>NUCLEOTIDE SEQUENCE [LARGE SCALE GENOMIC DNA]</scope>
    <source>
        <strain evidence="1 2">Ve08.2h10</strain>
    </source>
</reference>
<evidence type="ECO:0000313" key="1">
    <source>
        <dbReference type="EMBL" id="KIK73444.1"/>
    </source>
</evidence>
<dbReference type="EMBL" id="KN829744">
    <property type="protein sequence ID" value="KIK73444.1"/>
    <property type="molecule type" value="Genomic_DNA"/>
</dbReference>
<keyword evidence="2" id="KW-1185">Reference proteome</keyword>
<evidence type="ECO:0000313" key="2">
    <source>
        <dbReference type="Proteomes" id="UP000054538"/>
    </source>
</evidence>
<gene>
    <name evidence="1" type="ORF">PAXRUDRAFT_20844</name>
</gene>
<protein>
    <submittedName>
        <fullName evidence="1">Uncharacterized protein</fullName>
    </submittedName>
</protein>
<sequence length="57" mass="6502">MKIAKERIAKQTGIKDLPNPLRTKSTFSALRFSISPFLRFSVPLHFRLLLNIPVPVP</sequence>
<accession>A0A0D0D0Y5</accession>
<dbReference type="Proteomes" id="UP000054538">
    <property type="component" value="Unassembled WGS sequence"/>
</dbReference>
<proteinExistence type="predicted"/>
<dbReference type="InParanoid" id="A0A0D0D0Y5"/>
<dbReference type="HOGENOM" id="CLU_2997112_0_0_1"/>